<dbReference type="InterPro" id="IPR029041">
    <property type="entry name" value="FAD-linked_oxidoreductase-like"/>
</dbReference>
<dbReference type="RefSeq" id="WP_311559706.1">
    <property type="nucleotide sequence ID" value="NZ_JAVREJ010000027.1"/>
</dbReference>
<comment type="caution">
    <text evidence="7">The sequence shown here is derived from an EMBL/GenBank/DDBJ whole genome shotgun (WGS) entry which is preliminary data.</text>
</comment>
<comment type="cofactor">
    <cofactor evidence="1 6">
        <name>FAD</name>
        <dbReference type="ChEBI" id="CHEBI:57692"/>
    </cofactor>
</comment>
<evidence type="ECO:0000256" key="3">
    <source>
        <dbReference type="ARBA" id="ARBA00022630"/>
    </source>
</evidence>
<evidence type="ECO:0000256" key="5">
    <source>
        <dbReference type="ARBA" id="ARBA00023002"/>
    </source>
</evidence>
<evidence type="ECO:0000313" key="8">
    <source>
        <dbReference type="Proteomes" id="UP001183202"/>
    </source>
</evidence>
<keyword evidence="8" id="KW-1185">Reference proteome</keyword>
<comment type="pathway">
    <text evidence="2 6">One-carbon metabolism; tetrahydrofolate interconversion.</text>
</comment>
<dbReference type="Pfam" id="PF02219">
    <property type="entry name" value="MTHFR"/>
    <property type="match status" value="1"/>
</dbReference>
<dbReference type="InterPro" id="IPR003171">
    <property type="entry name" value="Mehydrof_redctse-like"/>
</dbReference>
<dbReference type="Gene3D" id="3.20.20.220">
    <property type="match status" value="1"/>
</dbReference>
<sequence length="304" mass="32282">MDPIRPADLGATLHNLLSPFSVEITPREAPTLPPLPELLAPGTAVYLTFLPNAPWAETVAVARTVREAGMRPVPHLAARAVPDRAALRRMLADLTAVGVEDVLVLAGSLATPVGEFHEAAQVLDSGLLEEAGIVRVGIVGHPEGHPDVADDELYRALVTKYRIARGRGLDLNIVTQFAFAAEPIVAWERGIRAMGVDAPVHVGLPGLTSPTRLLRFGLRCGVGASLKVLRQQAGGVLKLATSHVHHPDATLVGIASAVAADPASLLRGIHFFPFGALAATTAWAVDIRDGRFEMDDRDRLRVTA</sequence>
<dbReference type="Proteomes" id="UP001183202">
    <property type="component" value="Unassembled WGS sequence"/>
</dbReference>
<dbReference type="EMBL" id="JAVREJ010000027">
    <property type="protein sequence ID" value="MDT0353190.1"/>
    <property type="molecule type" value="Genomic_DNA"/>
</dbReference>
<keyword evidence="4 6" id="KW-0274">FAD</keyword>
<accession>A0ABU2NGV6</accession>
<comment type="similarity">
    <text evidence="6">Belongs to the methylenetetrahydrofolate reductase family.</text>
</comment>
<evidence type="ECO:0000256" key="4">
    <source>
        <dbReference type="ARBA" id="ARBA00022827"/>
    </source>
</evidence>
<dbReference type="GO" id="GO:0004489">
    <property type="term" value="F:methylenetetrahydrofolate reductase [NAD(P)H] activity"/>
    <property type="evidence" value="ECO:0007669"/>
    <property type="project" value="UniProtKB-EC"/>
</dbReference>
<evidence type="ECO:0000256" key="2">
    <source>
        <dbReference type="ARBA" id="ARBA00004777"/>
    </source>
</evidence>
<evidence type="ECO:0000256" key="1">
    <source>
        <dbReference type="ARBA" id="ARBA00001974"/>
    </source>
</evidence>
<name>A0ABU2NGV6_9PSEU</name>
<keyword evidence="5 6" id="KW-0560">Oxidoreductase</keyword>
<reference evidence="8" key="1">
    <citation type="submission" date="2023-07" db="EMBL/GenBank/DDBJ databases">
        <title>30 novel species of actinomycetes from the DSMZ collection.</title>
        <authorList>
            <person name="Nouioui I."/>
        </authorList>
    </citation>
    <scope>NUCLEOTIDE SEQUENCE [LARGE SCALE GENOMIC DNA]</scope>
    <source>
        <strain evidence="8">DSM 45834</strain>
    </source>
</reference>
<organism evidence="7 8">
    <name type="scientific">Pseudonocardia charpentierae</name>
    <dbReference type="NCBI Taxonomy" id="3075545"/>
    <lineage>
        <taxon>Bacteria</taxon>
        <taxon>Bacillati</taxon>
        <taxon>Actinomycetota</taxon>
        <taxon>Actinomycetes</taxon>
        <taxon>Pseudonocardiales</taxon>
        <taxon>Pseudonocardiaceae</taxon>
        <taxon>Pseudonocardia</taxon>
    </lineage>
</organism>
<evidence type="ECO:0000256" key="6">
    <source>
        <dbReference type="RuleBase" id="RU003862"/>
    </source>
</evidence>
<proteinExistence type="inferred from homology"/>
<dbReference type="SUPFAM" id="SSF51730">
    <property type="entry name" value="FAD-linked oxidoreductase"/>
    <property type="match status" value="1"/>
</dbReference>
<evidence type="ECO:0000313" key="7">
    <source>
        <dbReference type="EMBL" id="MDT0353190.1"/>
    </source>
</evidence>
<keyword evidence="3 6" id="KW-0285">Flavoprotein</keyword>
<protein>
    <recommendedName>
        <fullName evidence="6">Methylenetetrahydrofolate reductase</fullName>
    </recommendedName>
</protein>
<gene>
    <name evidence="7" type="ORF">RM445_27125</name>
</gene>